<evidence type="ECO:0000256" key="3">
    <source>
        <dbReference type="ARBA" id="ARBA00022729"/>
    </source>
</evidence>
<evidence type="ECO:0000256" key="10">
    <source>
        <dbReference type="SAM" id="SignalP"/>
    </source>
</evidence>
<evidence type="ECO:0000256" key="9">
    <source>
        <dbReference type="PIRSR" id="PIRSR611782-2"/>
    </source>
</evidence>
<keyword evidence="2 12" id="KW-0645">Protease</keyword>
<dbReference type="Gene3D" id="2.40.10.120">
    <property type="match status" value="1"/>
</dbReference>
<dbReference type="NCBIfam" id="TIGR02037">
    <property type="entry name" value="degP_htrA_DO"/>
    <property type="match status" value="1"/>
</dbReference>
<evidence type="ECO:0000256" key="5">
    <source>
        <dbReference type="ARBA" id="ARBA00022764"/>
    </source>
</evidence>
<organism evidence="12 13">
    <name type="scientific">Piscinibacter sakaiensis</name>
    <name type="common">Ideonella sakaiensis</name>
    <dbReference type="NCBI Taxonomy" id="1547922"/>
    <lineage>
        <taxon>Bacteria</taxon>
        <taxon>Pseudomonadati</taxon>
        <taxon>Pseudomonadota</taxon>
        <taxon>Betaproteobacteria</taxon>
        <taxon>Burkholderiales</taxon>
        <taxon>Sphaerotilaceae</taxon>
        <taxon>Piscinibacter</taxon>
    </lineage>
</organism>
<feature type="signal peptide" evidence="10">
    <location>
        <begin position="1"/>
        <end position="26"/>
    </location>
</feature>
<dbReference type="Pfam" id="PF13180">
    <property type="entry name" value="PDZ_2"/>
    <property type="match status" value="1"/>
</dbReference>
<feature type="binding site" evidence="9">
    <location>
        <position position="152"/>
    </location>
    <ligand>
        <name>substrate</name>
    </ligand>
</feature>
<dbReference type="PANTHER" id="PTHR43343:SF3">
    <property type="entry name" value="PROTEASE DO-LIKE 8, CHLOROPLASTIC"/>
    <property type="match status" value="1"/>
</dbReference>
<evidence type="ECO:0000256" key="7">
    <source>
        <dbReference type="ARBA" id="ARBA00022825"/>
    </source>
</evidence>
<feature type="chain" id="PRO_5038675630" evidence="10">
    <location>
        <begin position="27"/>
        <end position="505"/>
    </location>
</feature>
<dbReference type="Pfam" id="PF17820">
    <property type="entry name" value="PDZ_6"/>
    <property type="match status" value="1"/>
</dbReference>
<dbReference type="STRING" id="1547922.ISF6_2456"/>
<evidence type="ECO:0000256" key="1">
    <source>
        <dbReference type="ARBA" id="ARBA00004418"/>
    </source>
</evidence>
<reference evidence="13" key="1">
    <citation type="submission" date="2015-07" db="EMBL/GenBank/DDBJ databases">
        <title>Discovery of a poly(ethylene terephthalate assimilation.</title>
        <authorList>
            <person name="Yoshida S."/>
            <person name="Hiraga K."/>
            <person name="Takehana T."/>
            <person name="Taniguchi I."/>
            <person name="Yamaji H."/>
            <person name="Maeda Y."/>
            <person name="Toyohara K."/>
            <person name="Miyamoto K."/>
            <person name="Kimura Y."/>
            <person name="Oda K."/>
        </authorList>
    </citation>
    <scope>NUCLEOTIDE SEQUENCE [LARGE SCALE GENOMIC DNA]</scope>
    <source>
        <strain evidence="13">NBRC 110686 / TISTR 2288 / 201-F6</strain>
    </source>
</reference>
<reference evidence="12 13" key="2">
    <citation type="journal article" date="2016" name="Science">
        <title>A bacterium that degrades and assimilates poly(ethylene terephthalate).</title>
        <authorList>
            <person name="Yoshida S."/>
            <person name="Hiraga K."/>
            <person name="Takehana T."/>
            <person name="Taniguchi I."/>
            <person name="Yamaji H."/>
            <person name="Maeda Y."/>
            <person name="Toyohara K."/>
            <person name="Miyamoto K."/>
            <person name="Kimura Y."/>
            <person name="Oda K."/>
        </authorList>
    </citation>
    <scope>NUCLEOTIDE SEQUENCE [LARGE SCALE GENOMIC DNA]</scope>
    <source>
        <strain evidence="13">NBRC 110686 / TISTR 2288 / 201-F6</strain>
    </source>
</reference>
<evidence type="ECO:0000256" key="2">
    <source>
        <dbReference type="ARBA" id="ARBA00022670"/>
    </source>
</evidence>
<sequence>MKTKLTALAAAVVAAGGLAAGSSAGAFDLSHWFGGARTVTAAAASAGQAGVPTAAAPAPVPRLPASAVPDYRGIVQQAGPAVVNISVEGLHKASAEEGGLPPGLENDPFFQFFRGMPGFQGRGRGAGPAVPFRGQGSGFIISADGLVLTNAHVVREAKEVTVKLGDRREFAARVLGADPATDIAVLRIDAKNLPVVRLGDAARLEVGDPVLAIGSPYGFEQTATQGIVSAKGRSLPGDAVVPFIQTDAAVNPGNSGGPLFDGDGAVVGINAQIYSQSGGFQGLSFAIPIDVALKVKDQILRHGEVRHAKLGVQIQDLDQALAESFGLARPDGALVSQVGPDSAAASAGLKAGDVITAVDGQPITRSGQLSSRIGLAAPGERVTLKVWRDKAARDVEVRLGSAEPSGPVADAGDAATPGGALGLALRPLNAPEKRQADVAQGLLVEDVGGPAARAGIEAGDVLLAINGRAVDSVAQVREQLKAHPKQVALLLLRDGNRIFVPVKLG</sequence>
<accession>A0A0K8P1V5</accession>
<keyword evidence="3 10" id="KW-0732">Signal</keyword>
<dbReference type="InterPro" id="IPR011782">
    <property type="entry name" value="Pept_S1C_Do"/>
</dbReference>
<dbReference type="Pfam" id="PF13365">
    <property type="entry name" value="Trypsin_2"/>
    <property type="match status" value="1"/>
</dbReference>
<dbReference type="EMBL" id="BBYR01000037">
    <property type="protein sequence ID" value="GAP36616.1"/>
    <property type="molecule type" value="Genomic_DNA"/>
</dbReference>
<comment type="subcellular location">
    <subcellularLocation>
        <location evidence="1">Periplasm</location>
    </subcellularLocation>
</comment>
<keyword evidence="5" id="KW-0574">Periplasm</keyword>
<dbReference type="SMART" id="SM00228">
    <property type="entry name" value="PDZ"/>
    <property type="match status" value="2"/>
</dbReference>
<dbReference type="Proteomes" id="UP000037660">
    <property type="component" value="Unassembled WGS sequence"/>
</dbReference>
<dbReference type="SUPFAM" id="SSF50494">
    <property type="entry name" value="Trypsin-like serine proteases"/>
    <property type="match status" value="1"/>
</dbReference>
<protein>
    <submittedName>
        <fullName evidence="12">Serine protease</fullName>
    </submittedName>
</protein>
<evidence type="ECO:0000313" key="12">
    <source>
        <dbReference type="EMBL" id="GAP36616.1"/>
    </source>
</evidence>
<dbReference type="InterPro" id="IPR001478">
    <property type="entry name" value="PDZ"/>
</dbReference>
<evidence type="ECO:0000256" key="8">
    <source>
        <dbReference type="PIRSR" id="PIRSR611782-1"/>
    </source>
</evidence>
<dbReference type="PROSITE" id="PS50106">
    <property type="entry name" value="PDZ"/>
    <property type="match status" value="2"/>
</dbReference>
<feature type="domain" description="PDZ" evidence="11">
    <location>
        <begin position="294"/>
        <end position="390"/>
    </location>
</feature>
<evidence type="ECO:0000256" key="4">
    <source>
        <dbReference type="ARBA" id="ARBA00022737"/>
    </source>
</evidence>
<dbReference type="InterPro" id="IPR036034">
    <property type="entry name" value="PDZ_sf"/>
</dbReference>
<gene>
    <name evidence="12" type="ORF">ISF6_2456</name>
</gene>
<feature type="active site" description="Charge relay system" evidence="8">
    <location>
        <position position="182"/>
    </location>
</feature>
<dbReference type="AlphaFoldDB" id="A0A0K8P1V5"/>
<keyword evidence="4" id="KW-0677">Repeat</keyword>
<keyword evidence="13" id="KW-1185">Reference proteome</keyword>
<dbReference type="Gene3D" id="2.30.42.10">
    <property type="match status" value="2"/>
</dbReference>
<dbReference type="InterPro" id="IPR041489">
    <property type="entry name" value="PDZ_6"/>
</dbReference>
<evidence type="ECO:0000256" key="6">
    <source>
        <dbReference type="ARBA" id="ARBA00022801"/>
    </source>
</evidence>
<proteinExistence type="predicted"/>
<dbReference type="InterPro" id="IPR001940">
    <property type="entry name" value="Peptidase_S1C"/>
</dbReference>
<dbReference type="GO" id="GO:0006508">
    <property type="term" value="P:proteolysis"/>
    <property type="evidence" value="ECO:0007669"/>
    <property type="project" value="UniProtKB-KW"/>
</dbReference>
<feature type="binding site" evidence="9">
    <location>
        <position position="88"/>
    </location>
    <ligand>
        <name>substrate</name>
    </ligand>
</feature>
<feature type="active site" description="Charge relay system" evidence="8">
    <location>
        <position position="255"/>
    </location>
</feature>
<feature type="domain" description="PDZ" evidence="11">
    <location>
        <begin position="448"/>
        <end position="495"/>
    </location>
</feature>
<keyword evidence="6" id="KW-0378">Hydrolase</keyword>
<dbReference type="RefSeq" id="WP_054020602.1">
    <property type="nucleotide sequence ID" value="NZ_BBYR01000037.1"/>
</dbReference>
<feature type="active site" description="Charge relay system" evidence="8">
    <location>
        <position position="152"/>
    </location>
</feature>
<name>A0A0K8P1V5_PISS1</name>
<evidence type="ECO:0000259" key="11">
    <source>
        <dbReference type="PROSITE" id="PS50106"/>
    </source>
</evidence>
<dbReference type="GO" id="GO:0042597">
    <property type="term" value="C:periplasmic space"/>
    <property type="evidence" value="ECO:0007669"/>
    <property type="project" value="UniProtKB-SubCell"/>
</dbReference>
<dbReference type="PANTHER" id="PTHR43343">
    <property type="entry name" value="PEPTIDASE S12"/>
    <property type="match status" value="1"/>
</dbReference>
<dbReference type="SUPFAM" id="SSF50156">
    <property type="entry name" value="PDZ domain-like"/>
    <property type="match status" value="2"/>
</dbReference>
<dbReference type="CDD" id="cd10839">
    <property type="entry name" value="cpPDZ1_DegP-like"/>
    <property type="match status" value="1"/>
</dbReference>
<dbReference type="OrthoDB" id="8520726at2"/>
<dbReference type="InterPro" id="IPR009003">
    <property type="entry name" value="Peptidase_S1_PA"/>
</dbReference>
<feature type="binding site" evidence="9">
    <location>
        <begin position="253"/>
        <end position="255"/>
    </location>
    <ligand>
        <name>substrate</name>
    </ligand>
</feature>
<feature type="binding site" evidence="9">
    <location>
        <position position="182"/>
    </location>
    <ligand>
        <name>substrate</name>
    </ligand>
</feature>
<evidence type="ECO:0000313" key="13">
    <source>
        <dbReference type="Proteomes" id="UP000037660"/>
    </source>
</evidence>
<comment type="caution">
    <text evidence="12">The sequence shown here is derived from an EMBL/GenBank/DDBJ whole genome shotgun (WGS) entry which is preliminary data.</text>
</comment>
<keyword evidence="7" id="KW-0720">Serine protease</keyword>
<dbReference type="InterPro" id="IPR051201">
    <property type="entry name" value="Chloro_Bact_Ser_Proteases"/>
</dbReference>
<dbReference type="PRINTS" id="PR00834">
    <property type="entry name" value="PROTEASES2C"/>
</dbReference>
<dbReference type="GO" id="GO:0004252">
    <property type="term" value="F:serine-type endopeptidase activity"/>
    <property type="evidence" value="ECO:0007669"/>
    <property type="project" value="InterPro"/>
</dbReference>